<protein>
    <recommendedName>
        <fullName evidence="6">Amino acid permease/ SLC12A domain-containing protein</fullName>
    </recommendedName>
</protein>
<gene>
    <name evidence="7" type="ORF">BW247_02480</name>
</gene>
<keyword evidence="2 5" id="KW-0812">Transmembrane</keyword>
<feature type="transmembrane region" description="Helical" evidence="5">
    <location>
        <begin position="239"/>
        <end position="261"/>
    </location>
</feature>
<feature type="transmembrane region" description="Helical" evidence="5">
    <location>
        <begin position="204"/>
        <end position="227"/>
    </location>
</feature>
<proteinExistence type="predicted"/>
<keyword evidence="8" id="KW-1185">Reference proteome</keyword>
<evidence type="ECO:0000259" key="6">
    <source>
        <dbReference type="Pfam" id="PF00324"/>
    </source>
</evidence>
<feature type="domain" description="Amino acid permease/ SLC12A" evidence="6">
    <location>
        <begin position="40"/>
        <end position="388"/>
    </location>
</feature>
<sequence>MEWAHQSQEGIKMTQLRRNLGLIEAVGLSLSIVAPTMAMAFNVTLAAGAAGTAAPLAFAVGTLAMAVVGLSFVAFARRVSHVGSAYAYITKAFGPRAGFVTGWALMLTYLAYGTGTAALVGNFFGAALENYHVLIPHLWLTAGVATVMLAMWLAYRDMQLAARLMLGLEIVSVCAILVLGVLVLHGVSASGGLSMAPFKPDAHFGWSGIGHAMVFAVLSFAGFEGAATLGEETGNPNRAIPLAVLGTVVLAGLFYVFASYVQVVGYGLGDMQALANASAPLNTLALKFASRDFATILDLAAGISAFACALGSLSAASRMLFALGRIGLAPAVCKAHPRYGTPGAAVLTMGALMIAGLVLWAPAVGAGDYYGDVGTIGTLALILVYMGVASAEAVEAVRTSRFMWALFGALGAAILLWPLYGSVYPVPVFPGNLWPYVVVAYLVLGVALILVRPAIGRAALAELQPR</sequence>
<feature type="transmembrane region" description="Helical" evidence="5">
    <location>
        <begin position="166"/>
        <end position="184"/>
    </location>
</feature>
<reference evidence="7 8" key="1">
    <citation type="submission" date="2017-01" db="EMBL/GenBank/DDBJ databases">
        <title>Draft sequence of Acidihalobacter ferrooxidans strain DSM 14175 (strain V8).</title>
        <authorList>
            <person name="Khaleque H.N."/>
            <person name="Ramsay J.P."/>
            <person name="Murphy R.J.T."/>
            <person name="Kaksonen A.H."/>
            <person name="Boxall N.J."/>
            <person name="Watkin E.L.J."/>
        </authorList>
    </citation>
    <scope>NUCLEOTIDE SEQUENCE [LARGE SCALE GENOMIC DNA]</scope>
    <source>
        <strain evidence="7 8">V8</strain>
    </source>
</reference>
<evidence type="ECO:0000256" key="5">
    <source>
        <dbReference type="SAM" id="Phobius"/>
    </source>
</evidence>
<comment type="subcellular location">
    <subcellularLocation>
        <location evidence="1">Membrane</location>
        <topology evidence="1">Multi-pass membrane protein</topology>
    </subcellularLocation>
</comment>
<feature type="transmembrane region" description="Helical" evidence="5">
    <location>
        <begin position="433"/>
        <end position="451"/>
    </location>
</feature>
<dbReference type="KEGG" id="afy:BW247_02480"/>
<dbReference type="STRING" id="1765967.BW247_02480"/>
<dbReference type="AlphaFoldDB" id="A0A1P8UE79"/>
<dbReference type="PANTHER" id="PTHR42770:SF16">
    <property type="entry name" value="AMINO ACID PERMEASE"/>
    <property type="match status" value="1"/>
</dbReference>
<feature type="transmembrane region" description="Helical" evidence="5">
    <location>
        <begin position="20"/>
        <end position="41"/>
    </location>
</feature>
<evidence type="ECO:0000256" key="2">
    <source>
        <dbReference type="ARBA" id="ARBA00022692"/>
    </source>
</evidence>
<evidence type="ECO:0000313" key="7">
    <source>
        <dbReference type="EMBL" id="APZ42099.1"/>
    </source>
</evidence>
<dbReference type="OrthoDB" id="9804700at2"/>
<feature type="transmembrane region" description="Helical" evidence="5">
    <location>
        <begin position="369"/>
        <end position="390"/>
    </location>
</feature>
<feature type="transmembrane region" description="Helical" evidence="5">
    <location>
        <begin position="97"/>
        <end position="121"/>
    </location>
</feature>
<evidence type="ECO:0000256" key="4">
    <source>
        <dbReference type="ARBA" id="ARBA00023136"/>
    </source>
</evidence>
<dbReference type="GO" id="GO:0055085">
    <property type="term" value="P:transmembrane transport"/>
    <property type="evidence" value="ECO:0007669"/>
    <property type="project" value="InterPro"/>
</dbReference>
<feature type="transmembrane region" description="Helical" evidence="5">
    <location>
        <begin position="344"/>
        <end position="363"/>
    </location>
</feature>
<dbReference type="InterPro" id="IPR004841">
    <property type="entry name" value="AA-permease/SLC12A_dom"/>
</dbReference>
<dbReference type="PANTHER" id="PTHR42770">
    <property type="entry name" value="AMINO ACID TRANSPORTER-RELATED"/>
    <property type="match status" value="1"/>
</dbReference>
<feature type="transmembrane region" description="Helical" evidence="5">
    <location>
        <begin position="293"/>
        <end position="316"/>
    </location>
</feature>
<evidence type="ECO:0000256" key="1">
    <source>
        <dbReference type="ARBA" id="ARBA00004141"/>
    </source>
</evidence>
<dbReference type="InterPro" id="IPR050367">
    <property type="entry name" value="APC_superfamily"/>
</dbReference>
<dbReference type="PIRSF" id="PIRSF006060">
    <property type="entry name" value="AA_transporter"/>
    <property type="match status" value="1"/>
</dbReference>
<evidence type="ECO:0000256" key="3">
    <source>
        <dbReference type="ARBA" id="ARBA00022989"/>
    </source>
</evidence>
<feature type="transmembrane region" description="Helical" evidence="5">
    <location>
        <begin position="133"/>
        <end position="154"/>
    </location>
</feature>
<keyword evidence="4 5" id="KW-0472">Membrane</keyword>
<dbReference type="EMBL" id="CP019434">
    <property type="protein sequence ID" value="APZ42099.1"/>
    <property type="molecule type" value="Genomic_DNA"/>
</dbReference>
<accession>A0A1P8UE79</accession>
<keyword evidence="3 5" id="KW-1133">Transmembrane helix</keyword>
<dbReference type="Proteomes" id="UP000243807">
    <property type="component" value="Chromosome"/>
</dbReference>
<organism evidence="7 8">
    <name type="scientific">Acidihalobacter ferrooxydans</name>
    <dbReference type="NCBI Taxonomy" id="1765967"/>
    <lineage>
        <taxon>Bacteria</taxon>
        <taxon>Pseudomonadati</taxon>
        <taxon>Pseudomonadota</taxon>
        <taxon>Gammaproteobacteria</taxon>
        <taxon>Chromatiales</taxon>
        <taxon>Ectothiorhodospiraceae</taxon>
        <taxon>Acidihalobacter</taxon>
    </lineage>
</organism>
<feature type="transmembrane region" description="Helical" evidence="5">
    <location>
        <begin position="402"/>
        <end position="421"/>
    </location>
</feature>
<name>A0A1P8UE79_9GAMM</name>
<dbReference type="Pfam" id="PF00324">
    <property type="entry name" value="AA_permease"/>
    <property type="match status" value="1"/>
</dbReference>
<evidence type="ECO:0000313" key="8">
    <source>
        <dbReference type="Proteomes" id="UP000243807"/>
    </source>
</evidence>
<feature type="transmembrane region" description="Helical" evidence="5">
    <location>
        <begin position="53"/>
        <end position="76"/>
    </location>
</feature>
<dbReference type="GO" id="GO:0016020">
    <property type="term" value="C:membrane"/>
    <property type="evidence" value="ECO:0007669"/>
    <property type="project" value="UniProtKB-SubCell"/>
</dbReference>
<dbReference type="Gene3D" id="1.20.1740.10">
    <property type="entry name" value="Amino acid/polyamine transporter I"/>
    <property type="match status" value="1"/>
</dbReference>